<comment type="caution">
    <text evidence="1">The sequence shown here is derived from an EMBL/GenBank/DDBJ whole genome shotgun (WGS) entry which is preliminary data.</text>
</comment>
<name>A0A8H9M4T5_9ALTE</name>
<sequence length="214" mass="24060">MSDNQMQATPTTFNLLRHGQVDGPAALYGKTDVPLSQQGLRAMQAQVQHLPNADVIITSPRLRCRLFAETLAQTLSAPLIIEDALQECDFGLYDGIAFDDLTDQWLELNDFWRNPMQSTLPEAESLEAFHRRVHHCWQRLITQHQGKNCLVICHGGVIRQILAAVLAGDWQSPNWYTALQIGYASVSRISIAEYQHATPVVNFIAKPPYNELPL</sequence>
<dbReference type="PANTHER" id="PTHR48100:SF1">
    <property type="entry name" value="HISTIDINE PHOSPHATASE FAMILY PROTEIN-RELATED"/>
    <property type="match status" value="1"/>
</dbReference>
<evidence type="ECO:0000313" key="2">
    <source>
        <dbReference type="Proteomes" id="UP000622604"/>
    </source>
</evidence>
<reference evidence="1" key="1">
    <citation type="journal article" date="2014" name="Int. J. Syst. Evol. Microbiol.">
        <title>Complete genome sequence of Corynebacterium casei LMG S-19264T (=DSM 44701T), isolated from a smear-ripened cheese.</title>
        <authorList>
            <consortium name="US DOE Joint Genome Institute (JGI-PGF)"/>
            <person name="Walter F."/>
            <person name="Albersmeier A."/>
            <person name="Kalinowski J."/>
            <person name="Ruckert C."/>
        </authorList>
    </citation>
    <scope>NUCLEOTIDE SEQUENCE</scope>
    <source>
        <strain evidence="1">KCTC 32337</strain>
    </source>
</reference>
<evidence type="ECO:0000313" key="1">
    <source>
        <dbReference type="EMBL" id="GGZ66009.1"/>
    </source>
</evidence>
<protein>
    <submittedName>
        <fullName evidence="1">Alpha-ribazole phosphatase</fullName>
    </submittedName>
</protein>
<dbReference type="InterPro" id="IPR013078">
    <property type="entry name" value="His_Pase_superF_clade-1"/>
</dbReference>
<organism evidence="1 2">
    <name type="scientific">Paraglaciecola chathamensis</name>
    <dbReference type="NCBI Taxonomy" id="368405"/>
    <lineage>
        <taxon>Bacteria</taxon>
        <taxon>Pseudomonadati</taxon>
        <taxon>Pseudomonadota</taxon>
        <taxon>Gammaproteobacteria</taxon>
        <taxon>Alteromonadales</taxon>
        <taxon>Alteromonadaceae</taxon>
        <taxon>Paraglaciecola</taxon>
    </lineage>
</organism>
<dbReference type="SUPFAM" id="SSF53254">
    <property type="entry name" value="Phosphoglycerate mutase-like"/>
    <property type="match status" value="1"/>
</dbReference>
<proteinExistence type="predicted"/>
<dbReference type="AlphaFoldDB" id="A0A8H9M4T5"/>
<dbReference type="GO" id="GO:0016791">
    <property type="term" value="F:phosphatase activity"/>
    <property type="evidence" value="ECO:0007669"/>
    <property type="project" value="TreeGrafter"/>
</dbReference>
<dbReference type="Proteomes" id="UP000622604">
    <property type="component" value="Unassembled WGS sequence"/>
</dbReference>
<dbReference type="InterPro" id="IPR029033">
    <property type="entry name" value="His_PPase_superfam"/>
</dbReference>
<dbReference type="Gene3D" id="3.40.50.1240">
    <property type="entry name" value="Phosphoglycerate mutase-like"/>
    <property type="match status" value="1"/>
</dbReference>
<reference evidence="1" key="2">
    <citation type="submission" date="2020-09" db="EMBL/GenBank/DDBJ databases">
        <authorList>
            <person name="Sun Q."/>
            <person name="Kim S."/>
        </authorList>
    </citation>
    <scope>NUCLEOTIDE SEQUENCE</scope>
    <source>
        <strain evidence="1">KCTC 32337</strain>
    </source>
</reference>
<dbReference type="EMBL" id="BMZC01000006">
    <property type="protein sequence ID" value="GGZ66009.1"/>
    <property type="molecule type" value="Genomic_DNA"/>
</dbReference>
<gene>
    <name evidence="1" type="ORF">GCM10011274_25520</name>
</gene>
<dbReference type="PANTHER" id="PTHR48100">
    <property type="entry name" value="BROAD-SPECIFICITY PHOSPHATASE YOR283W-RELATED"/>
    <property type="match status" value="1"/>
</dbReference>
<dbReference type="CDD" id="cd07067">
    <property type="entry name" value="HP_PGM_like"/>
    <property type="match status" value="1"/>
</dbReference>
<dbReference type="SMART" id="SM00855">
    <property type="entry name" value="PGAM"/>
    <property type="match status" value="1"/>
</dbReference>
<dbReference type="InterPro" id="IPR050275">
    <property type="entry name" value="PGM_Phosphatase"/>
</dbReference>
<dbReference type="Pfam" id="PF00300">
    <property type="entry name" value="His_Phos_1"/>
    <property type="match status" value="1"/>
</dbReference>
<accession>A0A8H9M4T5</accession>
<dbReference type="GO" id="GO:0005737">
    <property type="term" value="C:cytoplasm"/>
    <property type="evidence" value="ECO:0007669"/>
    <property type="project" value="TreeGrafter"/>
</dbReference>